<evidence type="ECO:0000313" key="1">
    <source>
        <dbReference type="EMBL" id="PWK94574.1"/>
    </source>
</evidence>
<dbReference type="Proteomes" id="UP000245981">
    <property type="component" value="Unassembled WGS sequence"/>
</dbReference>
<dbReference type="EMBL" id="QGHF01000010">
    <property type="protein sequence ID" value="PWK94574.1"/>
    <property type="molecule type" value="Genomic_DNA"/>
</dbReference>
<proteinExistence type="predicted"/>
<comment type="caution">
    <text evidence="1">The sequence shown here is derived from an EMBL/GenBank/DDBJ whole genome shotgun (WGS) entry which is preliminary data.</text>
</comment>
<name>A0A2V2BCG1_9GAMM</name>
<gene>
    <name evidence="1" type="ORF">C7431_11068</name>
</gene>
<organism evidence="1 2">
    <name type="scientific">Pantoea allii</name>
    <dbReference type="NCBI Taxonomy" id="574096"/>
    <lineage>
        <taxon>Bacteria</taxon>
        <taxon>Pseudomonadati</taxon>
        <taxon>Pseudomonadota</taxon>
        <taxon>Gammaproteobacteria</taxon>
        <taxon>Enterobacterales</taxon>
        <taxon>Erwiniaceae</taxon>
        <taxon>Pantoea</taxon>
    </lineage>
</organism>
<evidence type="ECO:0000313" key="2">
    <source>
        <dbReference type="Proteomes" id="UP000245981"/>
    </source>
</evidence>
<accession>A0A2V2BCG1</accession>
<dbReference type="RefSeq" id="WP_109718005.1">
    <property type="nucleotide sequence ID" value="NZ_QGHF01000010.1"/>
</dbReference>
<dbReference type="OrthoDB" id="6548003at2"/>
<dbReference type="AlphaFoldDB" id="A0A2V2BCG1"/>
<sequence length="97" mass="10739">MSLPQFDPQKQIQGTYSINQAPEMKGKTIASVRIGFQDVSSNVHQTEMMIIEFTDGTQLAISTGSNVGNVLSKIERGEAKNLKAGDFHVDLDLTWQR</sequence>
<protein>
    <submittedName>
        <fullName evidence="1">Uncharacterized protein</fullName>
    </submittedName>
</protein>
<reference evidence="1 2" key="1">
    <citation type="submission" date="2018-05" db="EMBL/GenBank/DDBJ databases">
        <title>Genomic Encyclopedia of Type Strains, Phase IV (KMG-V): Genome sequencing to study the core and pangenomes of soil and plant-associated prokaryotes.</title>
        <authorList>
            <person name="Whitman W."/>
        </authorList>
    </citation>
    <scope>NUCLEOTIDE SEQUENCE [LARGE SCALE GENOMIC DNA]</scope>
    <source>
        <strain evidence="1 2">PNA 200-10</strain>
    </source>
</reference>